<accession>A0A523UZA8</accession>
<dbReference type="InterPro" id="IPR045834">
    <property type="entry name" value="Csd3_N2"/>
</dbReference>
<dbReference type="GO" id="GO:0006508">
    <property type="term" value="P:proteolysis"/>
    <property type="evidence" value="ECO:0007669"/>
    <property type="project" value="UniProtKB-KW"/>
</dbReference>
<gene>
    <name evidence="10" type="ORF">E3J62_00140</name>
</gene>
<dbReference type="InterPro" id="IPR016047">
    <property type="entry name" value="M23ase_b-sheet_dom"/>
</dbReference>
<keyword evidence="5" id="KW-0378">Hydrolase</keyword>
<dbReference type="SUPFAM" id="SSF51261">
    <property type="entry name" value="Duplicated hybrid motif"/>
    <property type="match status" value="1"/>
</dbReference>
<evidence type="ECO:0000259" key="8">
    <source>
        <dbReference type="Pfam" id="PF01551"/>
    </source>
</evidence>
<dbReference type="CDD" id="cd12797">
    <property type="entry name" value="M23_peptidase"/>
    <property type="match status" value="1"/>
</dbReference>
<dbReference type="PANTHER" id="PTHR21666:SF288">
    <property type="entry name" value="CELL DIVISION PROTEIN YTFB"/>
    <property type="match status" value="1"/>
</dbReference>
<evidence type="ECO:0000256" key="3">
    <source>
        <dbReference type="ARBA" id="ARBA00022670"/>
    </source>
</evidence>
<dbReference type="EMBL" id="SOJN01000005">
    <property type="protein sequence ID" value="TET47852.1"/>
    <property type="molecule type" value="Genomic_DNA"/>
</dbReference>
<comment type="cofactor">
    <cofactor evidence="1">
        <name>Zn(2+)</name>
        <dbReference type="ChEBI" id="CHEBI:29105"/>
    </cofactor>
</comment>
<proteinExistence type="predicted"/>
<comment type="subcellular location">
    <subcellularLocation>
        <location evidence="2">Cell envelope</location>
    </subcellularLocation>
</comment>
<dbReference type="Pfam" id="PF19425">
    <property type="entry name" value="Csd3_N2"/>
    <property type="match status" value="1"/>
</dbReference>
<evidence type="ECO:0000256" key="1">
    <source>
        <dbReference type="ARBA" id="ARBA00001947"/>
    </source>
</evidence>
<dbReference type="PROSITE" id="PS51257">
    <property type="entry name" value="PROKAR_LIPOPROTEIN"/>
    <property type="match status" value="1"/>
</dbReference>
<evidence type="ECO:0000256" key="6">
    <source>
        <dbReference type="ARBA" id="ARBA00022833"/>
    </source>
</evidence>
<name>A0A523UZA8_UNCT6</name>
<organism evidence="10 11">
    <name type="scientific">candidate division TA06 bacterium</name>
    <dbReference type="NCBI Taxonomy" id="2250710"/>
    <lineage>
        <taxon>Bacteria</taxon>
        <taxon>Bacteria division TA06</taxon>
    </lineage>
</organism>
<keyword evidence="7" id="KW-0482">Metalloprotease</keyword>
<protein>
    <submittedName>
        <fullName evidence="10">M23 family metallopeptidase</fullName>
    </submittedName>
</protein>
<keyword evidence="4" id="KW-0479">Metal-binding</keyword>
<dbReference type="InterPro" id="IPR011055">
    <property type="entry name" value="Dup_hybrid_motif"/>
</dbReference>
<dbReference type="GO" id="GO:0030313">
    <property type="term" value="C:cell envelope"/>
    <property type="evidence" value="ECO:0007669"/>
    <property type="project" value="UniProtKB-SubCell"/>
</dbReference>
<dbReference type="GO" id="GO:0004222">
    <property type="term" value="F:metalloendopeptidase activity"/>
    <property type="evidence" value="ECO:0007669"/>
    <property type="project" value="TreeGrafter"/>
</dbReference>
<evidence type="ECO:0000313" key="10">
    <source>
        <dbReference type="EMBL" id="TET47852.1"/>
    </source>
</evidence>
<dbReference type="Pfam" id="PF01551">
    <property type="entry name" value="Peptidase_M23"/>
    <property type="match status" value="1"/>
</dbReference>
<evidence type="ECO:0000313" key="11">
    <source>
        <dbReference type="Proteomes" id="UP000315525"/>
    </source>
</evidence>
<keyword evidence="6" id="KW-0862">Zinc</keyword>
<evidence type="ECO:0000259" key="9">
    <source>
        <dbReference type="Pfam" id="PF19425"/>
    </source>
</evidence>
<reference evidence="10 11" key="1">
    <citation type="submission" date="2019-03" db="EMBL/GenBank/DDBJ databases">
        <title>Metabolic potential of uncultured bacteria and archaea associated with petroleum seepage in deep-sea sediments.</title>
        <authorList>
            <person name="Dong X."/>
            <person name="Hubert C."/>
        </authorList>
    </citation>
    <scope>NUCLEOTIDE SEQUENCE [LARGE SCALE GENOMIC DNA]</scope>
    <source>
        <strain evidence="10">E44_bin18</strain>
    </source>
</reference>
<dbReference type="Proteomes" id="UP000315525">
    <property type="component" value="Unassembled WGS sequence"/>
</dbReference>
<evidence type="ECO:0000256" key="7">
    <source>
        <dbReference type="ARBA" id="ARBA00023049"/>
    </source>
</evidence>
<comment type="caution">
    <text evidence="10">The sequence shown here is derived from an EMBL/GenBank/DDBJ whole genome shotgun (WGS) entry which is preliminary data.</text>
</comment>
<dbReference type="InterPro" id="IPR050570">
    <property type="entry name" value="Cell_wall_metabolism_enzyme"/>
</dbReference>
<evidence type="ECO:0000256" key="5">
    <source>
        <dbReference type="ARBA" id="ARBA00022801"/>
    </source>
</evidence>
<dbReference type="AlphaFoldDB" id="A0A523UZA8"/>
<dbReference type="GO" id="GO:0046872">
    <property type="term" value="F:metal ion binding"/>
    <property type="evidence" value="ECO:0007669"/>
    <property type="project" value="UniProtKB-KW"/>
</dbReference>
<keyword evidence="3" id="KW-0645">Protease</keyword>
<feature type="domain" description="Csd3-like second N-terminal" evidence="9">
    <location>
        <begin position="132"/>
        <end position="249"/>
    </location>
</feature>
<evidence type="ECO:0000256" key="2">
    <source>
        <dbReference type="ARBA" id="ARBA00004196"/>
    </source>
</evidence>
<dbReference type="PANTHER" id="PTHR21666">
    <property type="entry name" value="PEPTIDASE-RELATED"/>
    <property type="match status" value="1"/>
</dbReference>
<dbReference type="Gene3D" id="2.70.70.10">
    <property type="entry name" value="Glucose Permease (Domain IIA)"/>
    <property type="match status" value="1"/>
</dbReference>
<sequence length="420" mass="46866">MSQTLKAVLATTAAIFTLALIGCSKKTLPERESANENSAEVSVQPGWAFETTLQELSIPSELTASIVGSLDDIFDFRRCMPGDRAILVTTKTNEFKRFEYHRSPTRYFLVEPSDSGMAAREVILTTEKRVYCIEGSIQSSLYESIIVLGEGPELAYGFSDIFAWDIDFNVETRTNDRFSMLAVKEFANGEFVGYGSILYARYNGKLGNHEATRFENPDGHQDYYDENGKSLRKVFLRSALQYRRISSYFSKRRFHPILKIYCPHRGVDYAAPVGTPVSAIGDGVVTFAGWKGAYGKLIYLKHKAGYQSGYGHLSRFAKGIRKGKRVKQGQLIGYVGNTGRSTGPHLHFEMKRYGSHVNPLRVKIPAADPVPKKYASLFQKQKKNMASLVKAYELMGTTRELAEMSRKAVVKDSLAASGAD</sequence>
<feature type="domain" description="M23ase beta-sheet core" evidence="8">
    <location>
        <begin position="263"/>
        <end position="359"/>
    </location>
</feature>
<dbReference type="Gene3D" id="3.10.450.350">
    <property type="match status" value="1"/>
</dbReference>
<evidence type="ECO:0000256" key="4">
    <source>
        <dbReference type="ARBA" id="ARBA00022723"/>
    </source>
</evidence>